<evidence type="ECO:0000313" key="2">
    <source>
        <dbReference type="Proteomes" id="UP000799777"/>
    </source>
</evidence>
<sequence length="106" mass="11913">MRRRRPRESCASRWLACSESLPSTPVKRASTRIIHDAKWNDKGDRLNITWFLVLGGFGEYSPPMGGTEKDRKMILTAKVCKTTVALFGNILQTLLKGQAAGMFRDV</sequence>
<organism evidence="1 2">
    <name type="scientific">Setomelanomma holmii</name>
    <dbReference type="NCBI Taxonomy" id="210430"/>
    <lineage>
        <taxon>Eukaryota</taxon>
        <taxon>Fungi</taxon>
        <taxon>Dikarya</taxon>
        <taxon>Ascomycota</taxon>
        <taxon>Pezizomycotina</taxon>
        <taxon>Dothideomycetes</taxon>
        <taxon>Pleosporomycetidae</taxon>
        <taxon>Pleosporales</taxon>
        <taxon>Pleosporineae</taxon>
        <taxon>Phaeosphaeriaceae</taxon>
        <taxon>Setomelanomma</taxon>
    </lineage>
</organism>
<accession>A0A9P4LH49</accession>
<name>A0A9P4LH49_9PLEO</name>
<dbReference type="Proteomes" id="UP000799777">
    <property type="component" value="Unassembled WGS sequence"/>
</dbReference>
<gene>
    <name evidence="1" type="ORF">EK21DRAFT_94567</name>
</gene>
<proteinExistence type="predicted"/>
<comment type="caution">
    <text evidence="1">The sequence shown here is derived from an EMBL/GenBank/DDBJ whole genome shotgun (WGS) entry which is preliminary data.</text>
</comment>
<dbReference type="EMBL" id="ML978321">
    <property type="protein sequence ID" value="KAF2023834.1"/>
    <property type="molecule type" value="Genomic_DNA"/>
</dbReference>
<dbReference type="AlphaFoldDB" id="A0A9P4LH49"/>
<evidence type="ECO:0000313" key="1">
    <source>
        <dbReference type="EMBL" id="KAF2023834.1"/>
    </source>
</evidence>
<protein>
    <submittedName>
        <fullName evidence="1">Uncharacterized protein</fullName>
    </submittedName>
</protein>
<keyword evidence="2" id="KW-1185">Reference proteome</keyword>
<reference evidence="1" key="1">
    <citation type="journal article" date="2020" name="Stud. Mycol.">
        <title>101 Dothideomycetes genomes: a test case for predicting lifestyles and emergence of pathogens.</title>
        <authorList>
            <person name="Haridas S."/>
            <person name="Albert R."/>
            <person name="Binder M."/>
            <person name="Bloem J."/>
            <person name="Labutti K."/>
            <person name="Salamov A."/>
            <person name="Andreopoulos B."/>
            <person name="Baker S."/>
            <person name="Barry K."/>
            <person name="Bills G."/>
            <person name="Bluhm B."/>
            <person name="Cannon C."/>
            <person name="Castanera R."/>
            <person name="Culley D."/>
            <person name="Daum C."/>
            <person name="Ezra D."/>
            <person name="Gonzalez J."/>
            <person name="Henrissat B."/>
            <person name="Kuo A."/>
            <person name="Liang C."/>
            <person name="Lipzen A."/>
            <person name="Lutzoni F."/>
            <person name="Magnuson J."/>
            <person name="Mondo S."/>
            <person name="Nolan M."/>
            <person name="Ohm R."/>
            <person name="Pangilinan J."/>
            <person name="Park H.-J."/>
            <person name="Ramirez L."/>
            <person name="Alfaro M."/>
            <person name="Sun H."/>
            <person name="Tritt A."/>
            <person name="Yoshinaga Y."/>
            <person name="Zwiers L.-H."/>
            <person name="Turgeon B."/>
            <person name="Goodwin S."/>
            <person name="Spatafora J."/>
            <person name="Crous P."/>
            <person name="Grigoriev I."/>
        </authorList>
    </citation>
    <scope>NUCLEOTIDE SEQUENCE</scope>
    <source>
        <strain evidence="1">CBS 110217</strain>
    </source>
</reference>